<proteinExistence type="predicted"/>
<reference evidence="4 5" key="1">
    <citation type="journal article" date="2009" name="Stand. Genomic Sci.">
        <title>Complete genome sequence of Cryptobacterium curtum type strain (12-3).</title>
        <authorList>
            <person name="Mavrommatis K."/>
            <person name="Pukall R."/>
            <person name="Rohde C."/>
            <person name="Chen F."/>
            <person name="Sims D."/>
            <person name="Brettin T."/>
            <person name="Kuske C."/>
            <person name="Detter J.C."/>
            <person name="Han C."/>
            <person name="Lapidus A."/>
            <person name="Copeland A."/>
            <person name="Glavina Del Rio T."/>
            <person name="Nolan M."/>
            <person name="Lucas S."/>
            <person name="Tice H."/>
            <person name="Cheng J.F."/>
            <person name="Bruce D."/>
            <person name="Goodwin L."/>
            <person name="Pitluck S."/>
            <person name="Ovchinnikova G."/>
            <person name="Pati A."/>
            <person name="Ivanova N."/>
            <person name="Chen A."/>
            <person name="Palaniappan K."/>
            <person name="Chain P."/>
            <person name="D'haeseleer P."/>
            <person name="Goker M."/>
            <person name="Bristow J."/>
            <person name="Eisen J.A."/>
            <person name="Markowitz V."/>
            <person name="Hugenholtz P."/>
            <person name="Rohde M."/>
            <person name="Klenk H.P."/>
            <person name="Kyrpides N.C."/>
        </authorList>
    </citation>
    <scope>NUCLEOTIDE SEQUENCE [LARGE SCALE GENOMIC DNA]</scope>
    <source>
        <strain evidence="5">ATCC 700683 / DSM 15641 / 12-3</strain>
    </source>
</reference>
<sequence length="452" mass="47240">MSGRPSARSRRAFTALFGSRTDIGCVREHNEDSLVVAPPLFAVADGMGGHAAGEVASEIAVRSLAHDAPHEADTEALGTAVVTANHAVIEAARQKGRSGMGTTLTAAVLDGERLALAQVGDSRAYLLHNGRLQQLTRDHSLMADMIEAGELTAEEARVHPQRSVITRALGSDPGMQPDLYEINVAAHDRLLLCSDGLTTMLEDKQIERILNRTHDPQRCASILVNEAIGAGGYDNVTVVVVDIEGNASARVRKARQRGRLWGVFIVAALIATILGVCFGVYSYAQGTAYLTAQDGKVAVYAGAPGTVLGHELSHLDHVTDISVDDLQPGVAARLKDGVIRTDSLDAANKLVDEYQSDIASSSKFSTSSSNTQSETEAEKEALSEREVLSSAAQNATNGSTAADSDASPSSAEASTEVSTSASATSVSFTGSSPNNSQASHAHSTQQQGGAAL</sequence>
<feature type="compositionally biased region" description="Low complexity" evidence="1">
    <location>
        <begin position="361"/>
        <end position="374"/>
    </location>
</feature>
<protein>
    <submittedName>
        <fullName evidence="4">Serine/threonine protein phosphatase</fullName>
    </submittedName>
</protein>
<dbReference type="InterPro" id="IPR036457">
    <property type="entry name" value="PPM-type-like_dom_sf"/>
</dbReference>
<dbReference type="SMART" id="SM00332">
    <property type="entry name" value="PP2Cc"/>
    <property type="match status" value="1"/>
</dbReference>
<dbReference type="HOGENOM" id="CLU_025431_2_1_11"/>
<evidence type="ECO:0000259" key="3">
    <source>
        <dbReference type="PROSITE" id="PS51746"/>
    </source>
</evidence>
<dbReference type="InterPro" id="IPR001932">
    <property type="entry name" value="PPM-type_phosphatase-like_dom"/>
</dbReference>
<feature type="compositionally biased region" description="Low complexity" evidence="1">
    <location>
        <begin position="398"/>
        <end position="452"/>
    </location>
</feature>
<dbReference type="KEGG" id="ccu:Ccur_03320"/>
<keyword evidence="5" id="KW-1185">Reference proteome</keyword>
<dbReference type="SUPFAM" id="SSF81606">
    <property type="entry name" value="PP2C-like"/>
    <property type="match status" value="1"/>
</dbReference>
<keyword evidence="2" id="KW-0812">Transmembrane</keyword>
<dbReference type="OrthoDB" id="9801841at2"/>
<evidence type="ECO:0000256" key="1">
    <source>
        <dbReference type="SAM" id="MobiDB-lite"/>
    </source>
</evidence>
<feature type="compositionally biased region" description="Basic and acidic residues" evidence="1">
    <location>
        <begin position="376"/>
        <end position="387"/>
    </location>
</feature>
<evidence type="ECO:0000313" key="5">
    <source>
        <dbReference type="Proteomes" id="UP000000954"/>
    </source>
</evidence>
<dbReference type="NCBIfam" id="NF033484">
    <property type="entry name" value="Stp1_PP2C_phos"/>
    <property type="match status" value="1"/>
</dbReference>
<dbReference type="eggNOG" id="COG0631">
    <property type="taxonomic scope" value="Bacteria"/>
</dbReference>
<name>C7MMB9_CRYCD</name>
<dbReference type="AlphaFoldDB" id="C7MMB9"/>
<keyword evidence="2" id="KW-0472">Membrane</keyword>
<dbReference type="PROSITE" id="PS51746">
    <property type="entry name" value="PPM_2"/>
    <property type="match status" value="1"/>
</dbReference>
<accession>C7MMB9</accession>
<evidence type="ECO:0000313" key="4">
    <source>
        <dbReference type="EMBL" id="ACU94059.1"/>
    </source>
</evidence>
<dbReference type="STRING" id="469378.Ccur_03320"/>
<feature type="region of interest" description="Disordered" evidence="1">
    <location>
        <begin position="361"/>
        <end position="452"/>
    </location>
</feature>
<organism evidence="4 5">
    <name type="scientific">Cryptobacterium curtum (strain ATCC 700683 / DSM 15641 / CCUG 43107 / 12-3)</name>
    <dbReference type="NCBI Taxonomy" id="469378"/>
    <lineage>
        <taxon>Bacteria</taxon>
        <taxon>Bacillati</taxon>
        <taxon>Actinomycetota</taxon>
        <taxon>Coriobacteriia</taxon>
        <taxon>Eggerthellales</taxon>
        <taxon>Eggerthellaceae</taxon>
        <taxon>Cryptobacterium</taxon>
    </lineage>
</organism>
<dbReference type="PANTHER" id="PTHR47992">
    <property type="entry name" value="PROTEIN PHOSPHATASE"/>
    <property type="match status" value="1"/>
</dbReference>
<dbReference type="RefSeq" id="WP_012802747.1">
    <property type="nucleotide sequence ID" value="NC_013170.1"/>
</dbReference>
<dbReference type="CDD" id="cd00143">
    <property type="entry name" value="PP2Cc"/>
    <property type="match status" value="1"/>
</dbReference>
<feature type="transmembrane region" description="Helical" evidence="2">
    <location>
        <begin position="260"/>
        <end position="284"/>
    </location>
</feature>
<dbReference type="Pfam" id="PF00481">
    <property type="entry name" value="PP2C"/>
    <property type="match status" value="1"/>
</dbReference>
<keyword evidence="2" id="KW-1133">Transmembrane helix</keyword>
<dbReference type="EMBL" id="CP001682">
    <property type="protein sequence ID" value="ACU94059.1"/>
    <property type="molecule type" value="Genomic_DNA"/>
</dbReference>
<gene>
    <name evidence="4" type="ordered locus">Ccur_03320</name>
</gene>
<dbReference type="Proteomes" id="UP000000954">
    <property type="component" value="Chromosome"/>
</dbReference>
<dbReference type="Gene3D" id="3.60.40.10">
    <property type="entry name" value="PPM-type phosphatase domain"/>
    <property type="match status" value="1"/>
</dbReference>
<evidence type="ECO:0000256" key="2">
    <source>
        <dbReference type="SAM" id="Phobius"/>
    </source>
</evidence>
<dbReference type="SMART" id="SM00331">
    <property type="entry name" value="PP2C_SIG"/>
    <property type="match status" value="1"/>
</dbReference>
<feature type="domain" description="PPM-type phosphatase" evidence="3">
    <location>
        <begin position="16"/>
        <end position="243"/>
    </location>
</feature>
<dbReference type="InterPro" id="IPR015655">
    <property type="entry name" value="PP2C"/>
</dbReference>
<dbReference type="GO" id="GO:0004722">
    <property type="term" value="F:protein serine/threonine phosphatase activity"/>
    <property type="evidence" value="ECO:0007669"/>
    <property type="project" value="InterPro"/>
</dbReference>